<name>C9KPK1_9FIRM</name>
<dbReference type="STRING" id="500635.MITSMUL_05158"/>
<protein>
    <submittedName>
        <fullName evidence="1">Uncharacterized protein</fullName>
    </submittedName>
</protein>
<accession>C9KPK1</accession>
<organism evidence="1 2">
    <name type="scientific">Mitsuokella multacida DSM 20544</name>
    <dbReference type="NCBI Taxonomy" id="500635"/>
    <lineage>
        <taxon>Bacteria</taxon>
        <taxon>Bacillati</taxon>
        <taxon>Bacillota</taxon>
        <taxon>Negativicutes</taxon>
        <taxon>Selenomonadales</taxon>
        <taxon>Selenomonadaceae</taxon>
        <taxon>Mitsuokella</taxon>
    </lineage>
</organism>
<keyword evidence="2" id="KW-1185">Reference proteome</keyword>
<gene>
    <name evidence="1" type="ORF">MITSMUL_05158</name>
</gene>
<dbReference type="HOGENOM" id="CLU_1584619_0_0_9"/>
<dbReference type="Proteomes" id="UP000003671">
    <property type="component" value="Unassembled WGS sequence"/>
</dbReference>
<evidence type="ECO:0000313" key="1">
    <source>
        <dbReference type="EMBL" id="EEX68156.1"/>
    </source>
</evidence>
<comment type="caution">
    <text evidence="1">The sequence shown here is derived from an EMBL/GenBank/DDBJ whole genome shotgun (WGS) entry which is preliminary data.</text>
</comment>
<evidence type="ECO:0000313" key="2">
    <source>
        <dbReference type="Proteomes" id="UP000003671"/>
    </source>
</evidence>
<reference evidence="1" key="1">
    <citation type="submission" date="2009-09" db="EMBL/GenBank/DDBJ databases">
        <authorList>
            <person name="Weinstock G."/>
            <person name="Sodergren E."/>
            <person name="Clifton S."/>
            <person name="Fulton L."/>
            <person name="Fulton B."/>
            <person name="Courtney L."/>
            <person name="Fronick C."/>
            <person name="Harrison M."/>
            <person name="Strong C."/>
            <person name="Farmer C."/>
            <person name="Delahaunty K."/>
            <person name="Markovic C."/>
            <person name="Hall O."/>
            <person name="Minx P."/>
            <person name="Tomlinson C."/>
            <person name="Mitreva M."/>
            <person name="Nelson J."/>
            <person name="Hou S."/>
            <person name="Wollam A."/>
            <person name="Pepin K.H."/>
            <person name="Johnson M."/>
            <person name="Bhonagiri V."/>
            <person name="Nash W.E."/>
            <person name="Warren W."/>
            <person name="Chinwalla A."/>
            <person name="Mardis E.R."/>
            <person name="Wilson R.K."/>
        </authorList>
    </citation>
    <scope>NUCLEOTIDE SEQUENCE [LARGE SCALE GENOMIC DNA]</scope>
    <source>
        <strain evidence="1">DSM 20544</strain>
    </source>
</reference>
<dbReference type="EMBL" id="ABWK02000020">
    <property type="protein sequence ID" value="EEX68156.1"/>
    <property type="molecule type" value="Genomic_DNA"/>
</dbReference>
<sequence>MYQSTALIAYLFIVAKMHIKKAPLRKQWSLDGSFAVLLDGIVPWQDVVEVLWMPLDVGVRQVLEEVLEVLERVQAVGLGSLDDTVDGGAGLGSFRGVAEQPILAADGEVADGALADVVRERGVAAFQEGLERFFMAQGVLDGLAELGLRQDLFPHITKFLGACLNAFM</sequence>
<dbReference type="AlphaFoldDB" id="C9KPK1"/>
<proteinExistence type="predicted"/>